<proteinExistence type="predicted"/>
<feature type="region of interest" description="Disordered" evidence="1">
    <location>
        <begin position="142"/>
        <end position="208"/>
    </location>
</feature>
<keyword evidence="3" id="KW-1185">Reference proteome</keyword>
<organism evidence="2 3">
    <name type="scientific">Canavalia gladiata</name>
    <name type="common">Sword bean</name>
    <name type="synonym">Dolichos gladiatus</name>
    <dbReference type="NCBI Taxonomy" id="3824"/>
    <lineage>
        <taxon>Eukaryota</taxon>
        <taxon>Viridiplantae</taxon>
        <taxon>Streptophyta</taxon>
        <taxon>Embryophyta</taxon>
        <taxon>Tracheophyta</taxon>
        <taxon>Spermatophyta</taxon>
        <taxon>Magnoliopsida</taxon>
        <taxon>eudicotyledons</taxon>
        <taxon>Gunneridae</taxon>
        <taxon>Pentapetalae</taxon>
        <taxon>rosids</taxon>
        <taxon>fabids</taxon>
        <taxon>Fabales</taxon>
        <taxon>Fabaceae</taxon>
        <taxon>Papilionoideae</taxon>
        <taxon>50 kb inversion clade</taxon>
        <taxon>NPAAA clade</taxon>
        <taxon>indigoferoid/millettioid clade</taxon>
        <taxon>Phaseoleae</taxon>
        <taxon>Canavalia</taxon>
    </lineage>
</organism>
<comment type="caution">
    <text evidence="2">The sequence shown here is derived from an EMBL/GenBank/DDBJ whole genome shotgun (WGS) entry which is preliminary data.</text>
</comment>
<feature type="compositionally biased region" description="Polar residues" evidence="1">
    <location>
        <begin position="177"/>
        <end position="192"/>
    </location>
</feature>
<reference evidence="2 3" key="1">
    <citation type="submission" date="2024-01" db="EMBL/GenBank/DDBJ databases">
        <title>The genomes of 5 underutilized Papilionoideae crops provide insights into root nodulation and disease resistanc.</title>
        <authorList>
            <person name="Jiang F."/>
        </authorList>
    </citation>
    <scope>NUCLEOTIDE SEQUENCE [LARGE SCALE GENOMIC DNA]</scope>
    <source>
        <strain evidence="2">LVBAO_FW01</strain>
        <tissue evidence="2">Leaves</tissue>
    </source>
</reference>
<dbReference type="EMBL" id="JAYMYQ010000001">
    <property type="protein sequence ID" value="KAK7358330.1"/>
    <property type="molecule type" value="Genomic_DNA"/>
</dbReference>
<sequence length="208" mass="24086">MSPFACVLNLRVLLLLNKFMYRMYFWDLFCYKKRTTPQYFINYILVQIRKDQNLVFTSEAVGVNICPESIFQYINMLIIVTGKASVGEHYYDYGQYLQHLRIRKYRKSKVYLNINSDKTIMLNSDKTNTEIQCTLKFNTKSTIQLPSRPNPSVDDPEILQGASPNFGPPNLTDAEPNLNSSSKVSACLSPQMQRYDGPSPNRRQEQGR</sequence>
<name>A0AAN9MP34_CANGL</name>
<evidence type="ECO:0000313" key="2">
    <source>
        <dbReference type="EMBL" id="KAK7358330.1"/>
    </source>
</evidence>
<protein>
    <submittedName>
        <fullName evidence="2">Uncharacterized protein</fullName>
    </submittedName>
</protein>
<dbReference type="AlphaFoldDB" id="A0AAN9MP34"/>
<gene>
    <name evidence="2" type="ORF">VNO77_00257</name>
</gene>
<dbReference type="Proteomes" id="UP001367508">
    <property type="component" value="Unassembled WGS sequence"/>
</dbReference>
<evidence type="ECO:0000256" key="1">
    <source>
        <dbReference type="SAM" id="MobiDB-lite"/>
    </source>
</evidence>
<accession>A0AAN9MP34</accession>
<evidence type="ECO:0000313" key="3">
    <source>
        <dbReference type="Proteomes" id="UP001367508"/>
    </source>
</evidence>